<evidence type="ECO:0000313" key="3">
    <source>
        <dbReference type="Proteomes" id="UP000653730"/>
    </source>
</evidence>
<evidence type="ECO:0000313" key="2">
    <source>
        <dbReference type="EMBL" id="MBC9796918.1"/>
    </source>
</evidence>
<protein>
    <submittedName>
        <fullName evidence="2">Polymer-forming cytoskeletal protein</fullName>
    </submittedName>
</protein>
<sequence length="140" mass="14911">MFSESKKGKVLTETFPQANRIESNTRITGDIVSDADIRIDGKVEGNVKSSGRIVIGKDGFINGKIECANADIEGKFTGELLVAEQLSLKSSAVIQGEVTVSKLAVEPGAAFNASCTMKGAEIKPLNKPQEQEREKAGRTA</sequence>
<name>A0A926JSY5_9FLAO</name>
<reference evidence="2 3" key="1">
    <citation type="submission" date="2020-09" db="EMBL/GenBank/DDBJ databases">
        <title>Sinomicrobium weinanense sp. nov., a halophilic bacteria isolated from saline-alkali soil.</title>
        <authorList>
            <person name="Wu P."/>
            <person name="Ren H."/>
            <person name="Mei Y."/>
            <person name="Liang Y."/>
            <person name="Chen Z."/>
        </authorList>
    </citation>
    <scope>NUCLEOTIDE SEQUENCE [LARGE SCALE GENOMIC DNA]</scope>
    <source>
        <strain evidence="2 3">FJxs</strain>
    </source>
</reference>
<dbReference type="EMBL" id="JACVDC010000040">
    <property type="protein sequence ID" value="MBC9796918.1"/>
    <property type="molecule type" value="Genomic_DNA"/>
</dbReference>
<dbReference type="Pfam" id="PF04519">
    <property type="entry name" value="Bactofilin"/>
    <property type="match status" value="1"/>
</dbReference>
<dbReference type="PANTHER" id="PTHR35024">
    <property type="entry name" value="HYPOTHETICAL CYTOSOLIC PROTEIN"/>
    <property type="match status" value="1"/>
</dbReference>
<keyword evidence="3" id="KW-1185">Reference proteome</keyword>
<dbReference type="PANTHER" id="PTHR35024:SF4">
    <property type="entry name" value="POLYMER-FORMING CYTOSKELETAL PROTEIN"/>
    <property type="match status" value="1"/>
</dbReference>
<proteinExistence type="inferred from homology"/>
<comment type="similarity">
    <text evidence="1">Belongs to the bactofilin family.</text>
</comment>
<gene>
    <name evidence="2" type="ORF">IBL28_13135</name>
</gene>
<comment type="caution">
    <text evidence="2">The sequence shown here is derived from an EMBL/GenBank/DDBJ whole genome shotgun (WGS) entry which is preliminary data.</text>
</comment>
<evidence type="ECO:0000256" key="1">
    <source>
        <dbReference type="ARBA" id="ARBA00044755"/>
    </source>
</evidence>
<dbReference type="RefSeq" id="WP_187966055.1">
    <property type="nucleotide sequence ID" value="NZ_JACVDC010000040.1"/>
</dbReference>
<dbReference type="InterPro" id="IPR007607">
    <property type="entry name" value="BacA/B"/>
</dbReference>
<accession>A0A926JSY5</accession>
<organism evidence="2 3">
    <name type="scientific">Sinomicrobium weinanense</name>
    <dbReference type="NCBI Taxonomy" id="2842200"/>
    <lineage>
        <taxon>Bacteria</taxon>
        <taxon>Pseudomonadati</taxon>
        <taxon>Bacteroidota</taxon>
        <taxon>Flavobacteriia</taxon>
        <taxon>Flavobacteriales</taxon>
        <taxon>Flavobacteriaceae</taxon>
        <taxon>Sinomicrobium</taxon>
    </lineage>
</organism>
<dbReference type="Proteomes" id="UP000653730">
    <property type="component" value="Unassembled WGS sequence"/>
</dbReference>
<dbReference type="AlphaFoldDB" id="A0A926JSY5"/>